<sequence>MSRLVQLWLLGALLVIGGCLTNSAEEARVVQSAGTASTVCNKKWQLVRLRINGGAIPIQKPADFTFVCNLDGNVMGRSGINTYRGELQVTDNGLMLWDSSSFASTKMRGPEALMQQEYTYLRALGDTRQAFTKSRGKRLILRDASGDIYIEYVRAGP</sequence>
<dbReference type="InterPro" id="IPR053147">
    <property type="entry name" value="Hsp_HslJ-like"/>
</dbReference>
<keyword evidence="3" id="KW-1185">Reference proteome</keyword>
<dbReference type="Proteomes" id="UP001569414">
    <property type="component" value="Unassembled WGS sequence"/>
</dbReference>
<dbReference type="EMBL" id="JBGMEL010000011">
    <property type="protein sequence ID" value="MFA0791255.1"/>
    <property type="molecule type" value="Genomic_DNA"/>
</dbReference>
<evidence type="ECO:0000313" key="3">
    <source>
        <dbReference type="Proteomes" id="UP001569414"/>
    </source>
</evidence>
<name>A0ABV4NPL2_9GAMM</name>
<proteinExistence type="predicted"/>
<dbReference type="InterPro" id="IPR038670">
    <property type="entry name" value="HslJ-like_sf"/>
</dbReference>
<dbReference type="Gene3D" id="2.40.128.270">
    <property type="match status" value="1"/>
</dbReference>
<protein>
    <submittedName>
        <fullName evidence="2">META domain-containing protein</fullName>
    </submittedName>
</protein>
<reference evidence="2 3" key="1">
    <citation type="submission" date="2024-08" db="EMBL/GenBank/DDBJ databases">
        <authorList>
            <person name="Ishaq N."/>
        </authorList>
    </citation>
    <scope>NUCLEOTIDE SEQUENCE [LARGE SCALE GENOMIC DNA]</scope>
    <source>
        <strain evidence="2 3">JCM 30400</strain>
    </source>
</reference>
<dbReference type="Pfam" id="PF03724">
    <property type="entry name" value="META"/>
    <property type="match status" value="1"/>
</dbReference>
<evidence type="ECO:0000313" key="2">
    <source>
        <dbReference type="EMBL" id="MFA0791255.1"/>
    </source>
</evidence>
<evidence type="ECO:0000259" key="1">
    <source>
        <dbReference type="Pfam" id="PF03724"/>
    </source>
</evidence>
<dbReference type="PANTHER" id="PTHR35535">
    <property type="entry name" value="HEAT SHOCK PROTEIN HSLJ"/>
    <property type="match status" value="1"/>
</dbReference>
<dbReference type="InterPro" id="IPR005184">
    <property type="entry name" value="DUF306_Meta_HslJ"/>
</dbReference>
<dbReference type="PANTHER" id="PTHR35535:SF1">
    <property type="entry name" value="HEAT SHOCK PROTEIN HSLJ"/>
    <property type="match status" value="1"/>
</dbReference>
<organism evidence="2 3">
    <name type="scientific">Microbulbifer echini</name>
    <dbReference type="NCBI Taxonomy" id="1529067"/>
    <lineage>
        <taxon>Bacteria</taxon>
        <taxon>Pseudomonadati</taxon>
        <taxon>Pseudomonadota</taxon>
        <taxon>Gammaproteobacteria</taxon>
        <taxon>Cellvibrionales</taxon>
        <taxon>Microbulbiferaceae</taxon>
        <taxon>Microbulbifer</taxon>
    </lineage>
</organism>
<feature type="domain" description="DUF306" evidence="1">
    <location>
        <begin position="39"/>
        <end position="147"/>
    </location>
</feature>
<gene>
    <name evidence="2" type="ORF">ACCI51_11925</name>
</gene>
<dbReference type="RefSeq" id="WP_371843741.1">
    <property type="nucleotide sequence ID" value="NZ_JBGMEL010000011.1"/>
</dbReference>
<accession>A0ABV4NPL2</accession>
<dbReference type="PROSITE" id="PS51257">
    <property type="entry name" value="PROKAR_LIPOPROTEIN"/>
    <property type="match status" value="1"/>
</dbReference>
<comment type="caution">
    <text evidence="2">The sequence shown here is derived from an EMBL/GenBank/DDBJ whole genome shotgun (WGS) entry which is preliminary data.</text>
</comment>